<feature type="compositionally biased region" description="Basic and acidic residues" evidence="1">
    <location>
        <begin position="97"/>
        <end position="126"/>
    </location>
</feature>
<dbReference type="EMBL" id="ARYC01001787">
    <property type="protein sequence ID" value="KEJ82945.1"/>
    <property type="molecule type" value="Genomic_DNA"/>
</dbReference>
<dbReference type="Proteomes" id="UP000053232">
    <property type="component" value="Unassembled WGS sequence"/>
</dbReference>
<protein>
    <submittedName>
        <fullName evidence="2">Uncharacterized protein</fullName>
    </submittedName>
</protein>
<evidence type="ECO:0000313" key="3">
    <source>
        <dbReference type="Proteomes" id="UP000053232"/>
    </source>
</evidence>
<reference evidence="3" key="1">
    <citation type="journal article" date="2014" name="Cell">
        <title>The Architecture of a Scrambled Genome Reveals Massive Levels of Genomic Rearrangement during Development.</title>
        <authorList>
            <person name="Chen X."/>
            <person name="Bracht J.R."/>
            <person name="Goldman A.D."/>
            <person name="Dolzhenko E."/>
            <person name="Clay D.M."/>
            <person name="Swart E.C."/>
            <person name="Perlman D.H."/>
            <person name="Doak T.G."/>
            <person name="Stuart A."/>
            <person name="Amemiya C.T."/>
            <person name="Sebra R.P."/>
            <person name="Landweber L.F."/>
        </authorList>
    </citation>
    <scope>NUCLEOTIDE SEQUENCE [LARGE SCALE GENOMIC DNA]</scope>
    <source>
        <strain evidence="3">JRB310</strain>
    </source>
</reference>
<evidence type="ECO:0000313" key="2">
    <source>
        <dbReference type="EMBL" id="KEJ82945.1"/>
    </source>
</evidence>
<name>A0A073I0B1_9SPIT</name>
<dbReference type="AlphaFoldDB" id="A0A073I0B1"/>
<gene>
    <name evidence="2" type="ORF">OXYTRIMIC_163</name>
</gene>
<sequence length="126" mass="14868">MKIRKGLICQHANKNMNTGSVGFNPQIDYCDDLIMKKDVNTQIEQEFQEVESKFSEMVEVFLEVEGYLLYMEHPNWGKSRMEYLKRPLSKNGFSKAIEGEKQKHGKDKNYNEDEQEQIKRKADDQE</sequence>
<proteinExistence type="predicted"/>
<evidence type="ECO:0000256" key="1">
    <source>
        <dbReference type="SAM" id="MobiDB-lite"/>
    </source>
</evidence>
<comment type="caution">
    <text evidence="2">The sequence shown here is derived from an EMBL/GenBank/DDBJ whole genome shotgun (WGS) entry which is preliminary data.</text>
</comment>
<accession>A0A073I0B1</accession>
<keyword evidence="3" id="KW-1185">Reference proteome</keyword>
<organism evidence="2 3">
    <name type="scientific">Oxytricha trifallax</name>
    <dbReference type="NCBI Taxonomy" id="1172189"/>
    <lineage>
        <taxon>Eukaryota</taxon>
        <taxon>Sar</taxon>
        <taxon>Alveolata</taxon>
        <taxon>Ciliophora</taxon>
        <taxon>Intramacronucleata</taxon>
        <taxon>Spirotrichea</taxon>
        <taxon>Stichotrichia</taxon>
        <taxon>Sporadotrichida</taxon>
        <taxon>Oxytrichidae</taxon>
        <taxon>Oxytrichinae</taxon>
        <taxon>Oxytricha</taxon>
    </lineage>
</organism>
<feature type="region of interest" description="Disordered" evidence="1">
    <location>
        <begin position="94"/>
        <end position="126"/>
    </location>
</feature>